<reference evidence="1 2" key="1">
    <citation type="submission" date="2020-11" db="EMBL/GenBank/DDBJ databases">
        <title>Kaistella gelatinilytica sp. nov., a flavobacterium isolated from Antarctic Soil.</title>
        <authorList>
            <person name="Li J."/>
        </authorList>
    </citation>
    <scope>NUCLEOTIDE SEQUENCE [LARGE SCALE GENOMIC DNA]</scope>
    <source>
        <strain evidence="1 2">G5-32</strain>
    </source>
</reference>
<comment type="caution">
    <text evidence="1">The sequence shown here is derived from an EMBL/GenBank/DDBJ whole genome shotgun (WGS) entry which is preliminary data.</text>
</comment>
<sequence length="103" mass="12254">MENFEDLKNKLVQAINESSDKNLISKLWKLVNMENSNSVFEPQSIYESEKPMTEEEVEDYFREEEIILPPAVLKMIERGMDDVKNGRVYTEDEMDKMDEEWLN</sequence>
<accession>A0ABS0FAB6</accession>
<name>A0ABS0FAB6_9FLAO</name>
<evidence type="ECO:0000313" key="2">
    <source>
        <dbReference type="Proteomes" id="UP000660070"/>
    </source>
</evidence>
<evidence type="ECO:0000313" key="1">
    <source>
        <dbReference type="EMBL" id="MBF8456651.1"/>
    </source>
</evidence>
<dbReference type="EMBL" id="JADPVI010000001">
    <property type="protein sequence ID" value="MBF8456651.1"/>
    <property type="molecule type" value="Genomic_DNA"/>
</dbReference>
<dbReference type="RefSeq" id="WP_196079154.1">
    <property type="nucleotide sequence ID" value="NZ_JADPVI010000001.1"/>
</dbReference>
<protein>
    <submittedName>
        <fullName evidence="1">Uncharacterized protein</fullName>
    </submittedName>
</protein>
<keyword evidence="2" id="KW-1185">Reference proteome</keyword>
<proteinExistence type="predicted"/>
<organism evidence="1 2">
    <name type="scientific">Kaistella gelatinilytica</name>
    <dbReference type="NCBI Taxonomy" id="2787636"/>
    <lineage>
        <taxon>Bacteria</taxon>
        <taxon>Pseudomonadati</taxon>
        <taxon>Bacteroidota</taxon>
        <taxon>Flavobacteriia</taxon>
        <taxon>Flavobacteriales</taxon>
        <taxon>Weeksellaceae</taxon>
        <taxon>Chryseobacterium group</taxon>
        <taxon>Kaistella</taxon>
    </lineage>
</organism>
<dbReference type="Proteomes" id="UP000660070">
    <property type="component" value="Unassembled WGS sequence"/>
</dbReference>
<gene>
    <name evidence="1" type="ORF">IV494_05590</name>
</gene>